<sequence length="88" mass="10033">MIAGSPSQAFELVAGGFEQLSGDVWVRSHAYQSNSKYRISRIIGGTNYFKTTDNELFMQMMALMKRKEPRGTKRCSRFLQGFKAPTFQ</sequence>
<organism evidence="1 2">
    <name type="scientific">Corynebacterium callunae DSM 20147</name>
    <dbReference type="NCBI Taxonomy" id="1121353"/>
    <lineage>
        <taxon>Bacteria</taxon>
        <taxon>Bacillati</taxon>
        <taxon>Actinomycetota</taxon>
        <taxon>Actinomycetes</taxon>
        <taxon>Mycobacteriales</taxon>
        <taxon>Corynebacteriaceae</taxon>
        <taxon>Corynebacterium</taxon>
    </lineage>
</organism>
<keyword evidence="2" id="KW-1185">Reference proteome</keyword>
<protein>
    <submittedName>
        <fullName evidence="1">Uncharacterized protein</fullName>
    </submittedName>
</protein>
<dbReference type="HOGENOM" id="CLU_2463789_0_0_11"/>
<dbReference type="Proteomes" id="UP000011760">
    <property type="component" value="Chromosome"/>
</dbReference>
<evidence type="ECO:0000313" key="2">
    <source>
        <dbReference type="Proteomes" id="UP000011760"/>
    </source>
</evidence>
<name>M1V0B6_9CORY</name>
<dbReference type="AlphaFoldDB" id="M1V0B6"/>
<reference evidence="1 2" key="1">
    <citation type="submission" date="2013-02" db="EMBL/GenBank/DDBJ databases">
        <title>The complete genome sequence of Corynebacterium callunae DSM 20147.</title>
        <authorList>
            <person name="Ruckert C."/>
            <person name="Albersmeier A."/>
            <person name="Kalinowski J."/>
        </authorList>
    </citation>
    <scope>NUCLEOTIDE SEQUENCE [LARGE SCALE GENOMIC DNA]</scope>
    <source>
        <strain evidence="1 2">DSM 20147</strain>
    </source>
</reference>
<dbReference type="STRING" id="1121353.H924_11375"/>
<accession>M1V0B6</accession>
<dbReference type="EMBL" id="CP004354">
    <property type="protein sequence ID" value="AGG67703.1"/>
    <property type="molecule type" value="Genomic_DNA"/>
</dbReference>
<evidence type="ECO:0000313" key="1">
    <source>
        <dbReference type="EMBL" id="AGG67703.1"/>
    </source>
</evidence>
<gene>
    <name evidence="1" type="ORF">H924_11375</name>
</gene>
<dbReference type="KEGG" id="ccn:H924_11375"/>
<proteinExistence type="predicted"/>